<feature type="transmembrane region" description="Helical" evidence="6">
    <location>
        <begin position="144"/>
        <end position="165"/>
    </location>
</feature>
<sequence length="196" mass="21893">MNPDFLIGVNISPALVSLFFVFLAELGDKTQFLTIGLSTKYKKTYIFAGILSATIILMGIAVFFGSLIGNVIPMVYINFFSGIIFIFFGINSFFEKEKEEKIHSNDAKKIFLIVFTTFFLAELGDKTEVMAFTLAAKYDSPLQVWLGSTLAMISVNTISIFLGYYLKNLLPQKTIKIISSAVFLIFGFVLLLRIAI</sequence>
<dbReference type="InterPro" id="IPR001727">
    <property type="entry name" value="GDT1-like"/>
</dbReference>
<evidence type="ECO:0000256" key="4">
    <source>
        <dbReference type="ARBA" id="ARBA00022989"/>
    </source>
</evidence>
<feature type="transmembrane region" description="Helical" evidence="6">
    <location>
        <begin position="74"/>
        <end position="94"/>
    </location>
</feature>
<evidence type="ECO:0000256" key="3">
    <source>
        <dbReference type="ARBA" id="ARBA00022692"/>
    </source>
</evidence>
<dbReference type="GO" id="GO:0046873">
    <property type="term" value="F:metal ion transmembrane transporter activity"/>
    <property type="evidence" value="ECO:0007669"/>
    <property type="project" value="InterPro"/>
</dbReference>
<name>A0A1F4S535_UNCSA</name>
<dbReference type="EMBL" id="MEUA01000019">
    <property type="protein sequence ID" value="OGC15546.1"/>
    <property type="molecule type" value="Genomic_DNA"/>
</dbReference>
<organism evidence="7 8">
    <name type="scientific">candidate division WOR-1 bacterium RIFOXYB2_FULL_36_35</name>
    <dbReference type="NCBI Taxonomy" id="1802578"/>
    <lineage>
        <taxon>Bacteria</taxon>
        <taxon>Bacillati</taxon>
        <taxon>Saganbacteria</taxon>
    </lineage>
</organism>
<dbReference type="PANTHER" id="PTHR12608:SF1">
    <property type="entry name" value="TRANSMEMBRANE PROTEIN 165"/>
    <property type="match status" value="1"/>
</dbReference>
<comment type="similarity">
    <text evidence="2 6">Belongs to the GDT1 family.</text>
</comment>
<evidence type="ECO:0000256" key="1">
    <source>
        <dbReference type="ARBA" id="ARBA00004141"/>
    </source>
</evidence>
<dbReference type="Pfam" id="PF01169">
    <property type="entry name" value="GDT1"/>
    <property type="match status" value="2"/>
</dbReference>
<feature type="transmembrane region" description="Helical" evidence="6">
    <location>
        <begin position="6"/>
        <end position="24"/>
    </location>
</feature>
<dbReference type="GO" id="GO:0016020">
    <property type="term" value="C:membrane"/>
    <property type="evidence" value="ECO:0007669"/>
    <property type="project" value="UniProtKB-SubCell"/>
</dbReference>
<feature type="transmembrane region" description="Helical" evidence="6">
    <location>
        <begin position="45"/>
        <end position="68"/>
    </location>
</feature>
<feature type="transmembrane region" description="Helical" evidence="6">
    <location>
        <begin position="106"/>
        <end position="124"/>
    </location>
</feature>
<keyword evidence="5 6" id="KW-0472">Membrane</keyword>
<dbReference type="AlphaFoldDB" id="A0A1F4S535"/>
<dbReference type="Proteomes" id="UP000177905">
    <property type="component" value="Unassembled WGS sequence"/>
</dbReference>
<evidence type="ECO:0000256" key="5">
    <source>
        <dbReference type="ARBA" id="ARBA00023136"/>
    </source>
</evidence>
<reference evidence="7 8" key="1">
    <citation type="journal article" date="2016" name="Nat. Commun.">
        <title>Thousands of microbial genomes shed light on interconnected biogeochemical processes in an aquifer system.</title>
        <authorList>
            <person name="Anantharaman K."/>
            <person name="Brown C.T."/>
            <person name="Hug L.A."/>
            <person name="Sharon I."/>
            <person name="Castelle C.J."/>
            <person name="Probst A.J."/>
            <person name="Thomas B.C."/>
            <person name="Singh A."/>
            <person name="Wilkins M.J."/>
            <person name="Karaoz U."/>
            <person name="Brodie E.L."/>
            <person name="Williams K.H."/>
            <person name="Hubbard S.S."/>
            <person name="Banfield J.F."/>
        </authorList>
    </citation>
    <scope>NUCLEOTIDE SEQUENCE [LARGE SCALE GENOMIC DNA]</scope>
</reference>
<keyword evidence="3 6" id="KW-0812">Transmembrane</keyword>
<keyword evidence="4 6" id="KW-1133">Transmembrane helix</keyword>
<comment type="subcellular location">
    <subcellularLocation>
        <location evidence="1 6">Membrane</location>
        <topology evidence="1 6">Multi-pass membrane protein</topology>
    </subcellularLocation>
</comment>
<evidence type="ECO:0000313" key="7">
    <source>
        <dbReference type="EMBL" id="OGC15546.1"/>
    </source>
</evidence>
<comment type="caution">
    <text evidence="7">The sequence shown here is derived from an EMBL/GenBank/DDBJ whole genome shotgun (WGS) entry which is preliminary data.</text>
</comment>
<protein>
    <recommendedName>
        <fullName evidence="6">GDT1 family protein</fullName>
    </recommendedName>
</protein>
<gene>
    <name evidence="7" type="ORF">A2290_04080</name>
</gene>
<evidence type="ECO:0000256" key="6">
    <source>
        <dbReference type="RuleBase" id="RU365102"/>
    </source>
</evidence>
<accession>A0A1F4S535</accession>
<feature type="transmembrane region" description="Helical" evidence="6">
    <location>
        <begin position="177"/>
        <end position="195"/>
    </location>
</feature>
<proteinExistence type="inferred from homology"/>
<evidence type="ECO:0000256" key="2">
    <source>
        <dbReference type="ARBA" id="ARBA00009190"/>
    </source>
</evidence>
<evidence type="ECO:0000313" key="8">
    <source>
        <dbReference type="Proteomes" id="UP000177905"/>
    </source>
</evidence>
<dbReference type="PANTHER" id="PTHR12608">
    <property type="entry name" value="TRANSMEMBRANE PROTEIN HTP-1 RELATED"/>
    <property type="match status" value="1"/>
</dbReference>